<organism evidence="2 3">
    <name type="scientific">Linum tenue</name>
    <dbReference type="NCBI Taxonomy" id="586396"/>
    <lineage>
        <taxon>Eukaryota</taxon>
        <taxon>Viridiplantae</taxon>
        <taxon>Streptophyta</taxon>
        <taxon>Embryophyta</taxon>
        <taxon>Tracheophyta</taxon>
        <taxon>Spermatophyta</taxon>
        <taxon>Magnoliopsida</taxon>
        <taxon>eudicotyledons</taxon>
        <taxon>Gunneridae</taxon>
        <taxon>Pentapetalae</taxon>
        <taxon>rosids</taxon>
        <taxon>fabids</taxon>
        <taxon>Malpighiales</taxon>
        <taxon>Linaceae</taxon>
        <taxon>Linum</taxon>
    </lineage>
</organism>
<accession>A0AAV0QBH8</accession>
<gene>
    <name evidence="2" type="ORF">LITE_LOCUS42543</name>
</gene>
<protein>
    <submittedName>
        <fullName evidence="2">Uncharacterized protein</fullName>
    </submittedName>
</protein>
<dbReference type="AlphaFoldDB" id="A0AAV0QBH8"/>
<evidence type="ECO:0000256" key="1">
    <source>
        <dbReference type="SAM" id="MobiDB-lite"/>
    </source>
</evidence>
<reference evidence="2" key="1">
    <citation type="submission" date="2022-08" db="EMBL/GenBank/DDBJ databases">
        <authorList>
            <person name="Gutierrez-Valencia J."/>
        </authorList>
    </citation>
    <scope>NUCLEOTIDE SEQUENCE</scope>
</reference>
<comment type="caution">
    <text evidence="2">The sequence shown here is derived from an EMBL/GenBank/DDBJ whole genome shotgun (WGS) entry which is preliminary data.</text>
</comment>
<feature type="region of interest" description="Disordered" evidence="1">
    <location>
        <begin position="53"/>
        <end position="80"/>
    </location>
</feature>
<feature type="region of interest" description="Disordered" evidence="1">
    <location>
        <begin position="1"/>
        <end position="20"/>
    </location>
</feature>
<name>A0AAV0QBH8_9ROSI</name>
<keyword evidence="3" id="KW-1185">Reference proteome</keyword>
<dbReference type="PANTHER" id="PTHR47076:SF1">
    <property type="entry name" value="NHL DOMAIN PROTEIN"/>
    <property type="match status" value="1"/>
</dbReference>
<proteinExistence type="predicted"/>
<evidence type="ECO:0000313" key="2">
    <source>
        <dbReference type="EMBL" id="CAI0542588.1"/>
    </source>
</evidence>
<dbReference type="Proteomes" id="UP001154282">
    <property type="component" value="Unassembled WGS sequence"/>
</dbReference>
<dbReference type="PANTHER" id="PTHR47076">
    <property type="entry name" value="NHL DOMAIN PROTEIN"/>
    <property type="match status" value="1"/>
</dbReference>
<sequence length="161" mass="18136">METERLRPAAAAGSYQDEENNSAFSACNCFGSLFSRWGSKTASNESNSYLLMQNRGGMKTGEGENQQQKTEPPSPSSWVMSQVKKLKEVSEMVAGPKWKNFIRKKQRRNQKFNYNAESYALNFDCGLEEEEYDYVPGFSQRFSAAAAAVPVDNRNREAFGL</sequence>
<feature type="compositionally biased region" description="Polar residues" evidence="1">
    <location>
        <begin position="63"/>
        <end position="80"/>
    </location>
</feature>
<evidence type="ECO:0000313" key="3">
    <source>
        <dbReference type="Proteomes" id="UP001154282"/>
    </source>
</evidence>
<dbReference type="EMBL" id="CAMGYJ010000009">
    <property type="protein sequence ID" value="CAI0542588.1"/>
    <property type="molecule type" value="Genomic_DNA"/>
</dbReference>